<dbReference type="Gene3D" id="3.30.160.810">
    <property type="match status" value="1"/>
</dbReference>
<evidence type="ECO:0000256" key="5">
    <source>
        <dbReference type="ARBA" id="ARBA00023274"/>
    </source>
</evidence>
<evidence type="ECO:0000313" key="11">
    <source>
        <dbReference type="EMBL" id="GGI05824.1"/>
    </source>
</evidence>
<dbReference type="SUPFAM" id="SSF50447">
    <property type="entry name" value="Translation proteins"/>
    <property type="match status" value="1"/>
</dbReference>
<sequence length="216" mass="22734">MASKGILGTKLGMTQVFDEDNRIVPVTVVQAEPNTVTQVKTSETDGYVAVQLAYGTRKRTTKPMAGHLAKANVDSARVLAELRLAAADELPEVGSNVSVEAFAKGDVIDVTGTSKGKGHAGVMKRHNFRGMGDGHGVKKKNRHPGSVGNASTPGRTFKGQRMAGRMGGERVTVQNLEVVDVDTEHHLILVKGALPGADGQVVFLKSAVKARKGGEA</sequence>
<dbReference type="InterPro" id="IPR019927">
    <property type="entry name" value="Ribosomal_uL3_bac/org-type"/>
</dbReference>
<dbReference type="FunFam" id="3.30.160.810:FF:000001">
    <property type="entry name" value="50S ribosomal protein L3"/>
    <property type="match status" value="1"/>
</dbReference>
<comment type="subunit">
    <text evidence="7 9">Part of the 50S ribosomal subunit. Forms a cluster with proteins L14 and L19.</text>
</comment>
<dbReference type="EMBL" id="BMHA01000005">
    <property type="protein sequence ID" value="GGI05824.1"/>
    <property type="molecule type" value="Genomic_DNA"/>
</dbReference>
<dbReference type="Proteomes" id="UP000650511">
    <property type="component" value="Unassembled WGS sequence"/>
</dbReference>
<dbReference type="PANTHER" id="PTHR11229:SF16">
    <property type="entry name" value="LARGE RIBOSOMAL SUBUNIT PROTEIN UL3C"/>
    <property type="match status" value="1"/>
</dbReference>
<comment type="similarity">
    <text evidence="1 7 8">Belongs to the universal ribosomal protein uL3 family.</text>
</comment>
<dbReference type="OrthoDB" id="9806135at2"/>
<feature type="region of interest" description="Disordered" evidence="10">
    <location>
        <begin position="113"/>
        <end position="158"/>
    </location>
</feature>
<keyword evidence="12" id="KW-1185">Reference proteome</keyword>
<dbReference type="FunFam" id="2.40.30.10:FF:000004">
    <property type="entry name" value="50S ribosomal protein L3"/>
    <property type="match status" value="1"/>
</dbReference>
<dbReference type="Pfam" id="PF00297">
    <property type="entry name" value="Ribosomal_L3"/>
    <property type="match status" value="1"/>
</dbReference>
<dbReference type="PROSITE" id="PS00474">
    <property type="entry name" value="RIBOSOMAL_L3"/>
    <property type="match status" value="1"/>
</dbReference>
<keyword evidence="2 7" id="KW-0699">rRNA-binding</keyword>
<comment type="function">
    <text evidence="7 9">One of the primary rRNA binding proteins, it binds directly near the 3'-end of the 23S rRNA, where it nucleates assembly of the 50S subunit.</text>
</comment>
<protein>
    <recommendedName>
        <fullName evidence="6 7">Large ribosomal subunit protein uL3</fullName>
    </recommendedName>
</protein>
<dbReference type="AlphaFoldDB" id="A0A8J3EUH1"/>
<gene>
    <name evidence="7 11" type="primary">rplC</name>
    <name evidence="11" type="ORF">GCM10011354_16020</name>
</gene>
<dbReference type="GO" id="GO:0019843">
    <property type="term" value="F:rRNA binding"/>
    <property type="evidence" value="ECO:0007669"/>
    <property type="project" value="UniProtKB-UniRule"/>
</dbReference>
<dbReference type="GO" id="GO:0003735">
    <property type="term" value="F:structural constituent of ribosome"/>
    <property type="evidence" value="ECO:0007669"/>
    <property type="project" value="UniProtKB-UniRule"/>
</dbReference>
<reference evidence="11" key="2">
    <citation type="submission" date="2020-09" db="EMBL/GenBank/DDBJ databases">
        <authorList>
            <person name="Sun Q."/>
            <person name="Zhou Y."/>
        </authorList>
    </citation>
    <scope>NUCLEOTIDE SEQUENCE</scope>
    <source>
        <strain evidence="11">CGMCC 1.14988</strain>
    </source>
</reference>
<keyword evidence="3 7" id="KW-0694">RNA-binding</keyword>
<dbReference type="Gene3D" id="2.40.30.10">
    <property type="entry name" value="Translation factors"/>
    <property type="match status" value="1"/>
</dbReference>
<evidence type="ECO:0000256" key="10">
    <source>
        <dbReference type="SAM" id="MobiDB-lite"/>
    </source>
</evidence>
<comment type="caution">
    <text evidence="11">The sequence shown here is derived from an EMBL/GenBank/DDBJ whole genome shotgun (WGS) entry which is preliminary data.</text>
</comment>
<dbReference type="PANTHER" id="PTHR11229">
    <property type="entry name" value="50S RIBOSOMAL PROTEIN L3"/>
    <property type="match status" value="1"/>
</dbReference>
<evidence type="ECO:0000256" key="8">
    <source>
        <dbReference type="RuleBase" id="RU003905"/>
    </source>
</evidence>
<name>A0A8J3EUH1_9ACTN</name>
<dbReference type="GO" id="GO:0006412">
    <property type="term" value="P:translation"/>
    <property type="evidence" value="ECO:0007669"/>
    <property type="project" value="UniProtKB-UniRule"/>
</dbReference>
<keyword evidence="4 7" id="KW-0689">Ribosomal protein</keyword>
<dbReference type="HAMAP" id="MF_01325_B">
    <property type="entry name" value="Ribosomal_uL3_B"/>
    <property type="match status" value="1"/>
</dbReference>
<organism evidence="11 12">
    <name type="scientific">Egicoccus halophilus</name>
    <dbReference type="NCBI Taxonomy" id="1670830"/>
    <lineage>
        <taxon>Bacteria</taxon>
        <taxon>Bacillati</taxon>
        <taxon>Actinomycetota</taxon>
        <taxon>Nitriliruptoria</taxon>
        <taxon>Egicoccales</taxon>
        <taxon>Egicoccaceae</taxon>
        <taxon>Egicoccus</taxon>
    </lineage>
</organism>
<dbReference type="GO" id="GO:0022625">
    <property type="term" value="C:cytosolic large ribosomal subunit"/>
    <property type="evidence" value="ECO:0007669"/>
    <property type="project" value="TreeGrafter"/>
</dbReference>
<evidence type="ECO:0000256" key="1">
    <source>
        <dbReference type="ARBA" id="ARBA00006540"/>
    </source>
</evidence>
<accession>A0A8J3EUH1</accession>
<feature type="compositionally biased region" description="Basic residues" evidence="10">
    <location>
        <begin position="116"/>
        <end position="128"/>
    </location>
</feature>
<evidence type="ECO:0000256" key="2">
    <source>
        <dbReference type="ARBA" id="ARBA00022730"/>
    </source>
</evidence>
<evidence type="ECO:0000256" key="7">
    <source>
        <dbReference type="HAMAP-Rule" id="MF_01325"/>
    </source>
</evidence>
<reference evidence="11" key="1">
    <citation type="journal article" date="2014" name="Int. J. Syst. Evol. Microbiol.">
        <title>Complete genome sequence of Corynebacterium casei LMG S-19264T (=DSM 44701T), isolated from a smear-ripened cheese.</title>
        <authorList>
            <consortium name="US DOE Joint Genome Institute (JGI-PGF)"/>
            <person name="Walter F."/>
            <person name="Albersmeier A."/>
            <person name="Kalinowski J."/>
            <person name="Ruckert C."/>
        </authorList>
    </citation>
    <scope>NUCLEOTIDE SEQUENCE</scope>
    <source>
        <strain evidence="11">CGMCC 1.14988</strain>
    </source>
</reference>
<proteinExistence type="inferred from homology"/>
<evidence type="ECO:0000256" key="6">
    <source>
        <dbReference type="ARBA" id="ARBA00035243"/>
    </source>
</evidence>
<dbReference type="NCBIfam" id="TIGR03625">
    <property type="entry name" value="L3_bact"/>
    <property type="match status" value="1"/>
</dbReference>
<dbReference type="InterPro" id="IPR000597">
    <property type="entry name" value="Ribosomal_uL3"/>
</dbReference>
<keyword evidence="5 7" id="KW-0687">Ribonucleoprotein</keyword>
<evidence type="ECO:0000313" key="12">
    <source>
        <dbReference type="Proteomes" id="UP000650511"/>
    </source>
</evidence>
<evidence type="ECO:0000256" key="9">
    <source>
        <dbReference type="RuleBase" id="RU003906"/>
    </source>
</evidence>
<dbReference type="InterPro" id="IPR009000">
    <property type="entry name" value="Transl_B-barrel_sf"/>
</dbReference>
<dbReference type="RefSeq" id="WP_130648557.1">
    <property type="nucleotide sequence ID" value="NZ_BMHA01000005.1"/>
</dbReference>
<evidence type="ECO:0000256" key="4">
    <source>
        <dbReference type="ARBA" id="ARBA00022980"/>
    </source>
</evidence>
<dbReference type="InterPro" id="IPR019926">
    <property type="entry name" value="Ribosomal_uL3_CS"/>
</dbReference>
<evidence type="ECO:0000256" key="3">
    <source>
        <dbReference type="ARBA" id="ARBA00022884"/>
    </source>
</evidence>